<dbReference type="RefSeq" id="WP_268075202.1">
    <property type="nucleotide sequence ID" value="NZ_CP109965.1"/>
</dbReference>
<gene>
    <name evidence="1" type="ORF">OLW01_03335</name>
</gene>
<evidence type="ECO:0000313" key="1">
    <source>
        <dbReference type="EMBL" id="WAJ70857.1"/>
    </source>
</evidence>
<dbReference type="EMBL" id="CP109965">
    <property type="protein sequence ID" value="WAJ70857.1"/>
    <property type="molecule type" value="Genomic_DNA"/>
</dbReference>
<name>A0ABY7AQ32_9ALTE</name>
<organism evidence="1 2">
    <name type="scientific">Catenovulum adriaticum</name>
    <dbReference type="NCBI Taxonomy" id="2984846"/>
    <lineage>
        <taxon>Bacteria</taxon>
        <taxon>Pseudomonadati</taxon>
        <taxon>Pseudomonadota</taxon>
        <taxon>Gammaproteobacteria</taxon>
        <taxon>Alteromonadales</taxon>
        <taxon>Alteromonadaceae</taxon>
        <taxon>Catenovulum</taxon>
    </lineage>
</organism>
<evidence type="ECO:0000313" key="2">
    <source>
        <dbReference type="Proteomes" id="UP001163726"/>
    </source>
</evidence>
<sequence length="47" mass="5420">MTNSIQKISKAKPKPYKVVHWPCTKCKLGELKLYYQARKLTEPVLTG</sequence>
<reference evidence="1" key="1">
    <citation type="submission" date="2022-10" db="EMBL/GenBank/DDBJ databases">
        <title>Catenovulum adriacola sp. nov. isolated in the Harbour of Susak.</title>
        <authorList>
            <person name="Schoch T."/>
            <person name="Reich S.J."/>
            <person name="Stoeferle S."/>
            <person name="Flaiz M."/>
            <person name="Kazda M."/>
            <person name="Riedel C.U."/>
            <person name="Duerre P."/>
        </authorList>
    </citation>
    <scope>NUCLEOTIDE SEQUENCE</scope>
    <source>
        <strain evidence="1">TS8</strain>
    </source>
</reference>
<accession>A0ABY7AQ32</accession>
<keyword evidence="2" id="KW-1185">Reference proteome</keyword>
<protein>
    <submittedName>
        <fullName evidence="1">Uncharacterized protein</fullName>
    </submittedName>
</protein>
<proteinExistence type="predicted"/>
<dbReference type="Proteomes" id="UP001163726">
    <property type="component" value="Chromosome"/>
</dbReference>